<dbReference type="AlphaFoldDB" id="A0A5B0KM70"/>
<feature type="transmembrane region" description="Helical" evidence="1">
    <location>
        <begin position="7"/>
        <end position="27"/>
    </location>
</feature>
<name>A0A5B0KM70_9PROT</name>
<dbReference type="Proteomes" id="UP000325333">
    <property type="component" value="Unassembled WGS sequence"/>
</dbReference>
<accession>A0A5B0KM70</accession>
<evidence type="ECO:0000256" key="1">
    <source>
        <dbReference type="SAM" id="Phobius"/>
    </source>
</evidence>
<keyword evidence="1" id="KW-1133">Transmembrane helix</keyword>
<evidence type="ECO:0000313" key="3">
    <source>
        <dbReference type="Proteomes" id="UP000325333"/>
    </source>
</evidence>
<protein>
    <submittedName>
        <fullName evidence="2">Uncharacterized protein</fullName>
    </submittedName>
</protein>
<evidence type="ECO:0000313" key="2">
    <source>
        <dbReference type="EMBL" id="KAA1053075.1"/>
    </source>
</evidence>
<dbReference type="EMBL" id="VEWN01000017">
    <property type="protein sequence ID" value="KAA1053075.1"/>
    <property type="molecule type" value="Genomic_DNA"/>
</dbReference>
<sequence length="76" mass="8666">MKADMEGLIVLALIVGALVKFVIWLTSNPADTKAEPRQKDDRFVSEGFVSYSPFLDDPDRVANRLTGELFERRRPR</sequence>
<keyword evidence="1" id="KW-0812">Transmembrane</keyword>
<reference evidence="2 3" key="1">
    <citation type="submission" date="2019-07" db="EMBL/GenBank/DDBJ databases">
        <title>Genome sequencing of the stress-tolerant strain Azospirillum brasilense Az19.</title>
        <authorList>
            <person name="Maroniche G.A."/>
            <person name="Garcia J.E."/>
            <person name="Pagnussat L."/>
            <person name="Amenta M."/>
            <person name="Creus C.M."/>
        </authorList>
    </citation>
    <scope>NUCLEOTIDE SEQUENCE [LARGE SCALE GENOMIC DNA]</scope>
    <source>
        <strain evidence="2 3">Az19</strain>
    </source>
</reference>
<keyword evidence="1" id="KW-0472">Membrane</keyword>
<comment type="caution">
    <text evidence="2">The sequence shown here is derived from an EMBL/GenBank/DDBJ whole genome shotgun (WGS) entry which is preliminary data.</text>
</comment>
<proteinExistence type="predicted"/>
<organism evidence="2 3">
    <name type="scientific">Azospirillum argentinense</name>
    <dbReference type="NCBI Taxonomy" id="2970906"/>
    <lineage>
        <taxon>Bacteria</taxon>
        <taxon>Pseudomonadati</taxon>
        <taxon>Pseudomonadota</taxon>
        <taxon>Alphaproteobacteria</taxon>
        <taxon>Rhodospirillales</taxon>
        <taxon>Azospirillaceae</taxon>
        <taxon>Azospirillum</taxon>
    </lineage>
</organism>
<gene>
    <name evidence="2" type="ORF">FH063_002994</name>
</gene>